<evidence type="ECO:0000313" key="9">
    <source>
        <dbReference type="EMBL" id="PTR01560.1"/>
    </source>
</evidence>
<name>A0A2T5JGJ4_9SPHI</name>
<feature type="domain" description="RagB/SusD" evidence="7">
    <location>
        <begin position="323"/>
        <end position="481"/>
    </location>
</feature>
<dbReference type="EMBL" id="QAOQ01000001">
    <property type="protein sequence ID" value="PTR01560.1"/>
    <property type="molecule type" value="Genomic_DNA"/>
</dbReference>
<dbReference type="AlphaFoldDB" id="A0A2T5JGJ4"/>
<keyword evidence="10" id="KW-1185">Reference proteome</keyword>
<evidence type="ECO:0000256" key="3">
    <source>
        <dbReference type="ARBA" id="ARBA00022729"/>
    </source>
</evidence>
<dbReference type="RefSeq" id="WP_107826936.1">
    <property type="nucleotide sequence ID" value="NZ_CP160205.1"/>
</dbReference>
<feature type="signal peptide" evidence="6">
    <location>
        <begin position="1"/>
        <end position="18"/>
    </location>
</feature>
<organism evidence="9 10">
    <name type="scientific">Mucilaginibacter yixingensis</name>
    <dbReference type="NCBI Taxonomy" id="1295612"/>
    <lineage>
        <taxon>Bacteria</taxon>
        <taxon>Pseudomonadati</taxon>
        <taxon>Bacteroidota</taxon>
        <taxon>Sphingobacteriia</taxon>
        <taxon>Sphingobacteriales</taxon>
        <taxon>Sphingobacteriaceae</taxon>
        <taxon>Mucilaginibacter</taxon>
    </lineage>
</organism>
<evidence type="ECO:0000256" key="2">
    <source>
        <dbReference type="ARBA" id="ARBA00006275"/>
    </source>
</evidence>
<keyword evidence="4" id="KW-0472">Membrane</keyword>
<evidence type="ECO:0000259" key="7">
    <source>
        <dbReference type="Pfam" id="PF07980"/>
    </source>
</evidence>
<keyword evidence="5" id="KW-0998">Cell outer membrane</keyword>
<comment type="similarity">
    <text evidence="2">Belongs to the SusD family.</text>
</comment>
<dbReference type="PROSITE" id="PS51257">
    <property type="entry name" value="PROKAR_LIPOPROTEIN"/>
    <property type="match status" value="1"/>
</dbReference>
<evidence type="ECO:0000256" key="6">
    <source>
        <dbReference type="SAM" id="SignalP"/>
    </source>
</evidence>
<dbReference type="GO" id="GO:0009279">
    <property type="term" value="C:cell outer membrane"/>
    <property type="evidence" value="ECO:0007669"/>
    <property type="project" value="UniProtKB-SubCell"/>
</dbReference>
<evidence type="ECO:0000256" key="4">
    <source>
        <dbReference type="ARBA" id="ARBA00023136"/>
    </source>
</evidence>
<proteinExistence type="inferred from homology"/>
<dbReference type="OrthoDB" id="1035036at2"/>
<reference evidence="9 10" key="1">
    <citation type="submission" date="2018-04" db="EMBL/GenBank/DDBJ databases">
        <title>Genomic Encyclopedia of Archaeal and Bacterial Type Strains, Phase II (KMG-II): from individual species to whole genera.</title>
        <authorList>
            <person name="Goeker M."/>
        </authorList>
    </citation>
    <scope>NUCLEOTIDE SEQUENCE [LARGE SCALE GENOMIC DNA]</scope>
    <source>
        <strain evidence="9 10">DSM 26809</strain>
    </source>
</reference>
<dbReference type="InterPro" id="IPR012944">
    <property type="entry name" value="SusD_RagB_dom"/>
</dbReference>
<evidence type="ECO:0000256" key="1">
    <source>
        <dbReference type="ARBA" id="ARBA00004442"/>
    </source>
</evidence>
<comment type="caution">
    <text evidence="9">The sequence shown here is derived from an EMBL/GenBank/DDBJ whole genome shotgun (WGS) entry which is preliminary data.</text>
</comment>
<dbReference type="SUPFAM" id="SSF48452">
    <property type="entry name" value="TPR-like"/>
    <property type="match status" value="1"/>
</dbReference>
<protein>
    <submittedName>
        <fullName evidence="9">Putative outer membrane starch-binding protein</fullName>
    </submittedName>
</protein>
<feature type="domain" description="SusD-like N-terminal" evidence="8">
    <location>
        <begin position="93"/>
        <end position="162"/>
    </location>
</feature>
<dbReference type="Pfam" id="PF14322">
    <property type="entry name" value="SusD-like_3"/>
    <property type="match status" value="1"/>
</dbReference>
<feature type="chain" id="PRO_5015692771" evidence="6">
    <location>
        <begin position="19"/>
        <end position="482"/>
    </location>
</feature>
<gene>
    <name evidence="9" type="ORF">C8P68_101794</name>
</gene>
<dbReference type="InterPro" id="IPR011990">
    <property type="entry name" value="TPR-like_helical_dom_sf"/>
</dbReference>
<accession>A0A2T5JGJ4</accession>
<sequence>MKKIFCSILVMLSVSLFSCRKLLNQPPQSQLAASEFWKTSDDAVAGVAGIYDGIQDMFSSQFIYWGDGRSDNLTYHPTYNDGLPLALNVLTPTTNGADWTLIYATIGRANFAIKYIPTIEGIDPALAKDLQAQALGIRAYCYFWLIRLWGNVPVWTVPYEDLSTDPYKAVTPAADIVKNVILPDLLKAYDLSDHTAAVVWNLNSGGIAAMLMDVYMYNHDYTNALLWCDNLLKLNRYSLETTANWKNIFIAPNNTKEDIWSLNWDFTVDGGNKTAQEIGAGDTNSDFAIDPALWTYYTTTPADIRGAQTIDFKVNNHDKILKYYAVNLDKNGNQIYPNSPQANLMFPLYRLADIYLLRAEALNRTGDQANALIYLNMVRTRAGLPAYKSTDFATADDMLFGNPINSNGILRERQLEFFCEAKRWFDLQRNGIIISTMDPVIKSRQLIRNIPQTGFGDARKVFWPINQNVLNANPMISQNAPY</sequence>
<dbReference type="Proteomes" id="UP000244168">
    <property type="component" value="Unassembled WGS sequence"/>
</dbReference>
<evidence type="ECO:0000313" key="10">
    <source>
        <dbReference type="Proteomes" id="UP000244168"/>
    </source>
</evidence>
<evidence type="ECO:0000259" key="8">
    <source>
        <dbReference type="Pfam" id="PF14322"/>
    </source>
</evidence>
<evidence type="ECO:0000256" key="5">
    <source>
        <dbReference type="ARBA" id="ARBA00023237"/>
    </source>
</evidence>
<comment type="subcellular location">
    <subcellularLocation>
        <location evidence="1">Cell outer membrane</location>
    </subcellularLocation>
</comment>
<dbReference type="InterPro" id="IPR033985">
    <property type="entry name" value="SusD-like_N"/>
</dbReference>
<keyword evidence="3 6" id="KW-0732">Signal</keyword>
<dbReference type="Gene3D" id="1.25.40.390">
    <property type="match status" value="1"/>
</dbReference>
<dbReference type="Pfam" id="PF07980">
    <property type="entry name" value="SusD_RagB"/>
    <property type="match status" value="1"/>
</dbReference>